<keyword evidence="3" id="KW-0812">Transmembrane</keyword>
<keyword evidence="5" id="KW-1185">Reference proteome</keyword>
<sequence length="204" mass="21641">MFAYGQSRVMRGDLRLAAAVILVFALTLTTVVTFVAMRDSQSRIFYLESQVQAKETRLKKQSRDATTLISKMELLKKAIRKGRDEAISDMQAALAQAEATQKSLKQQVTLAEEKAAAALKSSAQCSGTVSPSPVSSDAAKAANEQAPSRQERAPGEGERQAQRAVDAALSQAGLDQAHPSSNPSPKPGIQAGTNEGGQGISEAR</sequence>
<evidence type="ECO:0000313" key="4">
    <source>
        <dbReference type="EMBL" id="KAK2078783.1"/>
    </source>
</evidence>
<dbReference type="AlphaFoldDB" id="A0AAD9MLW3"/>
<feature type="region of interest" description="Disordered" evidence="2">
    <location>
        <begin position="121"/>
        <end position="204"/>
    </location>
</feature>
<evidence type="ECO:0000313" key="5">
    <source>
        <dbReference type="Proteomes" id="UP001255856"/>
    </source>
</evidence>
<keyword evidence="3" id="KW-1133">Transmembrane helix</keyword>
<evidence type="ECO:0000256" key="1">
    <source>
        <dbReference type="SAM" id="Coils"/>
    </source>
</evidence>
<feature type="compositionally biased region" description="Polar residues" evidence="2">
    <location>
        <begin position="124"/>
        <end position="135"/>
    </location>
</feature>
<comment type="caution">
    <text evidence="4">The sequence shown here is derived from an EMBL/GenBank/DDBJ whole genome shotgun (WGS) entry which is preliminary data.</text>
</comment>
<feature type="transmembrane region" description="Helical" evidence="3">
    <location>
        <begin position="16"/>
        <end position="37"/>
    </location>
</feature>
<name>A0AAD9MLW3_PROWI</name>
<accession>A0AAD9MLW3</accession>
<feature type="compositionally biased region" description="Basic and acidic residues" evidence="2">
    <location>
        <begin position="149"/>
        <end position="161"/>
    </location>
</feature>
<feature type="coiled-coil region" evidence="1">
    <location>
        <begin position="87"/>
        <end position="114"/>
    </location>
</feature>
<evidence type="ECO:0000256" key="3">
    <source>
        <dbReference type="SAM" id="Phobius"/>
    </source>
</evidence>
<evidence type="ECO:0000256" key="2">
    <source>
        <dbReference type="SAM" id="MobiDB-lite"/>
    </source>
</evidence>
<keyword evidence="1" id="KW-0175">Coiled coil</keyword>
<gene>
    <name evidence="4" type="ORF">QBZ16_003623</name>
</gene>
<feature type="compositionally biased region" description="Gly residues" evidence="2">
    <location>
        <begin position="194"/>
        <end position="204"/>
    </location>
</feature>
<dbReference type="Proteomes" id="UP001255856">
    <property type="component" value="Unassembled WGS sequence"/>
</dbReference>
<keyword evidence="3" id="KW-0472">Membrane</keyword>
<protein>
    <submittedName>
        <fullName evidence="4">Uncharacterized protein</fullName>
    </submittedName>
</protein>
<reference evidence="4" key="1">
    <citation type="submission" date="2021-01" db="EMBL/GenBank/DDBJ databases">
        <authorList>
            <person name="Eckstrom K.M.E."/>
        </authorList>
    </citation>
    <scope>NUCLEOTIDE SEQUENCE</scope>
    <source>
        <strain evidence="4">UVCC 0001</strain>
    </source>
</reference>
<organism evidence="4 5">
    <name type="scientific">Prototheca wickerhamii</name>
    <dbReference type="NCBI Taxonomy" id="3111"/>
    <lineage>
        <taxon>Eukaryota</taxon>
        <taxon>Viridiplantae</taxon>
        <taxon>Chlorophyta</taxon>
        <taxon>core chlorophytes</taxon>
        <taxon>Trebouxiophyceae</taxon>
        <taxon>Chlorellales</taxon>
        <taxon>Chlorellaceae</taxon>
        <taxon>Prototheca</taxon>
    </lineage>
</organism>
<dbReference type="EMBL" id="JASFZW010000004">
    <property type="protein sequence ID" value="KAK2078783.1"/>
    <property type="molecule type" value="Genomic_DNA"/>
</dbReference>
<proteinExistence type="predicted"/>